<dbReference type="Gene3D" id="2.60.40.10">
    <property type="entry name" value="Immunoglobulins"/>
    <property type="match status" value="4"/>
</dbReference>
<dbReference type="PANTHER" id="PTHR46013:SF4">
    <property type="entry name" value="B-CELL RECEPTOR CD22-RELATED"/>
    <property type="match status" value="1"/>
</dbReference>
<dbReference type="GeneTree" id="ENSGT00940000169291"/>
<keyword evidence="1" id="KW-0812">Transmembrane</keyword>
<gene>
    <name evidence="4" type="primary">LOC127354555</name>
</gene>
<keyword evidence="5" id="KW-1185">Reference proteome</keyword>
<dbReference type="InterPro" id="IPR003598">
    <property type="entry name" value="Ig_sub2"/>
</dbReference>
<feature type="domain" description="Ig-like" evidence="3">
    <location>
        <begin position="408"/>
        <end position="499"/>
    </location>
</feature>
<dbReference type="InterPro" id="IPR003599">
    <property type="entry name" value="Ig_sub"/>
</dbReference>
<evidence type="ECO:0000259" key="3">
    <source>
        <dbReference type="PROSITE" id="PS50835"/>
    </source>
</evidence>
<dbReference type="InterPro" id="IPR007110">
    <property type="entry name" value="Ig-like_dom"/>
</dbReference>
<evidence type="ECO:0000256" key="1">
    <source>
        <dbReference type="SAM" id="Phobius"/>
    </source>
</evidence>
<dbReference type="Pfam" id="PF13895">
    <property type="entry name" value="Ig_2"/>
    <property type="match status" value="1"/>
</dbReference>
<dbReference type="SMART" id="SM00409">
    <property type="entry name" value="IG"/>
    <property type="match status" value="4"/>
</dbReference>
<protein>
    <recommendedName>
        <fullName evidence="3">Ig-like domain-containing protein</fullName>
    </recommendedName>
</protein>
<feature type="chain" id="PRO_5035873171" description="Ig-like domain-containing protein" evidence="2">
    <location>
        <begin position="23"/>
        <end position="613"/>
    </location>
</feature>
<organism evidence="4 5">
    <name type="scientific">Dicentrarchus labrax</name>
    <name type="common">European seabass</name>
    <name type="synonym">Morone labrax</name>
    <dbReference type="NCBI Taxonomy" id="13489"/>
    <lineage>
        <taxon>Eukaryota</taxon>
        <taxon>Metazoa</taxon>
        <taxon>Chordata</taxon>
        <taxon>Craniata</taxon>
        <taxon>Vertebrata</taxon>
        <taxon>Euteleostomi</taxon>
        <taxon>Actinopterygii</taxon>
        <taxon>Neopterygii</taxon>
        <taxon>Teleostei</taxon>
        <taxon>Neoteleostei</taxon>
        <taxon>Acanthomorphata</taxon>
        <taxon>Eupercaria</taxon>
        <taxon>Moronidae</taxon>
        <taxon>Dicentrarchus</taxon>
    </lineage>
</organism>
<reference evidence="4" key="1">
    <citation type="submission" date="2025-08" db="UniProtKB">
        <authorList>
            <consortium name="Ensembl"/>
        </authorList>
    </citation>
    <scope>IDENTIFICATION</scope>
</reference>
<evidence type="ECO:0000313" key="5">
    <source>
        <dbReference type="Proteomes" id="UP000694389"/>
    </source>
</evidence>
<keyword evidence="1" id="KW-0472">Membrane</keyword>
<feature type="domain" description="Ig-like" evidence="3">
    <location>
        <begin position="31"/>
        <end position="99"/>
    </location>
</feature>
<accession>A0A8P4GAX9</accession>
<dbReference type="InterPro" id="IPR013783">
    <property type="entry name" value="Ig-like_fold"/>
</dbReference>
<sequence>MLLAEAGCVFMGFILYISGVQGQTNSICALKGSSVDLLCSAKHPTSSMKWYTAHWNGSTLVQNELSVDGNRITYEPEENHPALTINDLRESDANFYCCRENTDQPQLCWDNKIQLIVSDLQVKVIPATEGQTVTLMCSTSCPLTETPAAYIWYKNGEFLYQDWSPWYQQLVSSEEAVRYSCAIKGYEDLRAPEVSVDSITSTCFTVTYAKGRMCSYKQTSEDEPCSITYPREVHVQKTAENHVTLTCHTSCPLTDSQTAYRWYHDGYINIKTESQQSDSPSSVENISCAVKGLEDLLSAEVCTKDQNCWTVNYISRRICALQGSSVNISSEYSYPNNQLPHSKSWFKITRSGKKEVKELIKPAGHVEYYDNMKNHHILRINNLKKNDSAEYTFRLQRQNGEWKQSDSPGVTLVVTGLEVKFTPSAVVTEGQRVTLTCSTSCPLTDNTNYIWYLNSRPLTLPENQNKHLVLDPVSSQHAGNYSCAVKTHNNISSREKTLTVHSKTGKWTPAAAAGVGAVLLVIIPLTVFCWIRRKRTSSQSPRIETSDNLEQLNPGRVYDEISAQPTEQDDLHYSEVCFHQNHADPLYSTVQPHQPQEEVPYAVVNIRPNTTPE</sequence>
<feature type="domain" description="Ig-like" evidence="3">
    <location>
        <begin position="105"/>
        <end position="197"/>
    </location>
</feature>
<keyword evidence="1" id="KW-1133">Transmembrane helix</keyword>
<evidence type="ECO:0000256" key="2">
    <source>
        <dbReference type="SAM" id="SignalP"/>
    </source>
</evidence>
<proteinExistence type="predicted"/>
<keyword evidence="2" id="KW-0732">Signal</keyword>
<dbReference type="Ensembl" id="ENSDLAT00005069368.1">
    <property type="protein sequence ID" value="ENSDLAP00005069832.1"/>
    <property type="gene ID" value="ENSDLAG00005033695.1"/>
</dbReference>
<dbReference type="SMART" id="SM00408">
    <property type="entry name" value="IGc2"/>
    <property type="match status" value="2"/>
</dbReference>
<feature type="transmembrane region" description="Helical" evidence="1">
    <location>
        <begin position="507"/>
        <end position="531"/>
    </location>
</feature>
<name>A0A8P4GAX9_DICLA</name>
<dbReference type="InterPro" id="IPR036179">
    <property type="entry name" value="Ig-like_dom_sf"/>
</dbReference>
<reference evidence="4" key="2">
    <citation type="submission" date="2025-09" db="UniProtKB">
        <authorList>
            <consortium name="Ensembl"/>
        </authorList>
    </citation>
    <scope>IDENTIFICATION</scope>
</reference>
<dbReference type="Proteomes" id="UP000694389">
    <property type="component" value="Unassembled WGS sequence"/>
</dbReference>
<evidence type="ECO:0000313" key="4">
    <source>
        <dbReference type="Ensembl" id="ENSDLAP00005069832.1"/>
    </source>
</evidence>
<feature type="signal peptide" evidence="2">
    <location>
        <begin position="1"/>
        <end position="22"/>
    </location>
</feature>
<dbReference type="PANTHER" id="PTHR46013">
    <property type="entry name" value="VASCULAR CELL ADHESION MOLECULE 1"/>
    <property type="match status" value="1"/>
</dbReference>
<dbReference type="SUPFAM" id="SSF48726">
    <property type="entry name" value="Immunoglobulin"/>
    <property type="match status" value="4"/>
</dbReference>
<dbReference type="PROSITE" id="PS50835">
    <property type="entry name" value="IG_LIKE"/>
    <property type="match status" value="3"/>
</dbReference>
<dbReference type="AlphaFoldDB" id="A0A8P4GAX9"/>